<name>A0AAN7B7Q8_9PEZI</name>
<accession>A0AAN7B7Q8</accession>
<feature type="chain" id="PRO_5042823313" description="Apple domain-containing protein" evidence="1">
    <location>
        <begin position="18"/>
        <end position="460"/>
    </location>
</feature>
<keyword evidence="3" id="KW-1185">Reference proteome</keyword>
<evidence type="ECO:0000313" key="3">
    <source>
        <dbReference type="Proteomes" id="UP001301769"/>
    </source>
</evidence>
<reference evidence="2" key="1">
    <citation type="journal article" date="2023" name="Mol. Phylogenet. Evol.">
        <title>Genome-scale phylogeny and comparative genomics of the fungal order Sordariales.</title>
        <authorList>
            <person name="Hensen N."/>
            <person name="Bonometti L."/>
            <person name="Westerberg I."/>
            <person name="Brannstrom I.O."/>
            <person name="Guillou S."/>
            <person name="Cros-Aarteil S."/>
            <person name="Calhoun S."/>
            <person name="Haridas S."/>
            <person name="Kuo A."/>
            <person name="Mondo S."/>
            <person name="Pangilinan J."/>
            <person name="Riley R."/>
            <person name="LaButti K."/>
            <person name="Andreopoulos B."/>
            <person name="Lipzen A."/>
            <person name="Chen C."/>
            <person name="Yan M."/>
            <person name="Daum C."/>
            <person name="Ng V."/>
            <person name="Clum A."/>
            <person name="Steindorff A."/>
            <person name="Ohm R.A."/>
            <person name="Martin F."/>
            <person name="Silar P."/>
            <person name="Natvig D.O."/>
            <person name="Lalanne C."/>
            <person name="Gautier V."/>
            <person name="Ament-Velasquez S.L."/>
            <person name="Kruys A."/>
            <person name="Hutchinson M.I."/>
            <person name="Powell A.J."/>
            <person name="Barry K."/>
            <person name="Miller A.N."/>
            <person name="Grigoriev I.V."/>
            <person name="Debuchy R."/>
            <person name="Gladieux P."/>
            <person name="Hiltunen Thoren M."/>
            <person name="Johannesson H."/>
        </authorList>
    </citation>
    <scope>NUCLEOTIDE SEQUENCE</scope>
    <source>
        <strain evidence="2">PSN293</strain>
    </source>
</reference>
<dbReference type="EMBL" id="MU858113">
    <property type="protein sequence ID" value="KAK4213172.1"/>
    <property type="molecule type" value="Genomic_DNA"/>
</dbReference>
<reference evidence="2" key="2">
    <citation type="submission" date="2023-05" db="EMBL/GenBank/DDBJ databases">
        <authorList>
            <consortium name="Lawrence Berkeley National Laboratory"/>
            <person name="Steindorff A."/>
            <person name="Hensen N."/>
            <person name="Bonometti L."/>
            <person name="Westerberg I."/>
            <person name="Brannstrom I.O."/>
            <person name="Guillou S."/>
            <person name="Cros-Aarteil S."/>
            <person name="Calhoun S."/>
            <person name="Haridas S."/>
            <person name="Kuo A."/>
            <person name="Mondo S."/>
            <person name="Pangilinan J."/>
            <person name="Riley R."/>
            <person name="Labutti K."/>
            <person name="Andreopoulos B."/>
            <person name="Lipzen A."/>
            <person name="Chen C."/>
            <person name="Yanf M."/>
            <person name="Daum C."/>
            <person name="Ng V."/>
            <person name="Clum A."/>
            <person name="Ohm R."/>
            <person name="Martin F."/>
            <person name="Silar P."/>
            <person name="Natvig D."/>
            <person name="Lalanne C."/>
            <person name="Gautier V."/>
            <person name="Ament-Velasquez S.L."/>
            <person name="Kruys A."/>
            <person name="Hutchinson M.I."/>
            <person name="Powell A.J."/>
            <person name="Barry K."/>
            <person name="Miller A.N."/>
            <person name="Grigoriev I.V."/>
            <person name="Debuchy R."/>
            <person name="Gladieux P."/>
            <person name="Thoren M.H."/>
            <person name="Johannesson H."/>
        </authorList>
    </citation>
    <scope>NUCLEOTIDE SEQUENCE</scope>
    <source>
        <strain evidence="2">PSN293</strain>
    </source>
</reference>
<gene>
    <name evidence="2" type="ORF">QBC37DRAFT_483225</name>
</gene>
<evidence type="ECO:0000313" key="2">
    <source>
        <dbReference type="EMBL" id="KAK4213172.1"/>
    </source>
</evidence>
<proteinExistence type="predicted"/>
<dbReference type="AlphaFoldDB" id="A0AAN7B7Q8"/>
<comment type="caution">
    <text evidence="2">The sequence shown here is derived from an EMBL/GenBank/DDBJ whole genome shotgun (WGS) entry which is preliminary data.</text>
</comment>
<organism evidence="2 3">
    <name type="scientific">Rhypophila decipiens</name>
    <dbReference type="NCBI Taxonomy" id="261697"/>
    <lineage>
        <taxon>Eukaryota</taxon>
        <taxon>Fungi</taxon>
        <taxon>Dikarya</taxon>
        <taxon>Ascomycota</taxon>
        <taxon>Pezizomycotina</taxon>
        <taxon>Sordariomycetes</taxon>
        <taxon>Sordariomycetidae</taxon>
        <taxon>Sordariales</taxon>
        <taxon>Naviculisporaceae</taxon>
        <taxon>Rhypophila</taxon>
    </lineage>
</organism>
<keyword evidence="1" id="KW-0732">Signal</keyword>
<evidence type="ECO:0008006" key="4">
    <source>
        <dbReference type="Google" id="ProtNLM"/>
    </source>
</evidence>
<sequence>MRFILLVALSATGYCFCKRNSSTPTGWGNSSSTISEPVVSESATPTSWVVKSYVGGEVGTLRIIQYGSIAVTPVPTSTLPAVIEEVTITEPTASSHIDWTELIAATTTVPVLTETVVIPATTVLPPHSKFVNSTGTVYDWVSPTIATLTFTKTPVVEACLTQEVETVTEYTGTYSPLPDQNTEPRTRFPTALITQDYNTITYRLFPYTGTTETTTLTELYTAGLTTETITVTQSEQGGRYTSTHYASTVTQTLSDFQLAYTTVTATPSPASGGNSSACPATKTITQAHKCAPTNLLREQDGLGVAIRILPNEWSFPIGFSDTILGIPGGLNRSADAPDDGLTLRDASACCQLCVDNPGCAGSEWAIEDTYNGGCRLYWYNDPADGEGNFDGETIDPDTGAIVASHGKRDTCGKRVDGIGGVEEAVGLQYYANFYALAGQASYVQSGCGRLMFVGEMDPWF</sequence>
<evidence type="ECO:0000256" key="1">
    <source>
        <dbReference type="SAM" id="SignalP"/>
    </source>
</evidence>
<dbReference type="Proteomes" id="UP001301769">
    <property type="component" value="Unassembled WGS sequence"/>
</dbReference>
<protein>
    <recommendedName>
        <fullName evidence="4">Apple domain-containing protein</fullName>
    </recommendedName>
</protein>
<feature type="signal peptide" evidence="1">
    <location>
        <begin position="1"/>
        <end position="17"/>
    </location>
</feature>